<evidence type="ECO:0000313" key="5">
    <source>
        <dbReference type="EMBL" id="KAA0021577.1"/>
    </source>
</evidence>
<keyword evidence="6" id="KW-1185">Reference proteome</keyword>
<dbReference type="InterPro" id="IPR009057">
    <property type="entry name" value="Homeodomain-like_sf"/>
</dbReference>
<protein>
    <submittedName>
        <fullName evidence="5">TetR/AcrR family transcriptional regulator</fullName>
    </submittedName>
</protein>
<reference evidence="5 6" key="1">
    <citation type="submission" date="2019-07" db="EMBL/GenBank/DDBJ databases">
        <title>Rhodococcus cavernicolus sp. nov., isolated from a cave.</title>
        <authorList>
            <person name="Lee S.D."/>
        </authorList>
    </citation>
    <scope>NUCLEOTIDE SEQUENCE [LARGE SCALE GENOMIC DNA]</scope>
    <source>
        <strain evidence="5 6">C1-24</strain>
    </source>
</reference>
<evidence type="ECO:0000313" key="6">
    <source>
        <dbReference type="Proteomes" id="UP000322244"/>
    </source>
</evidence>
<name>A0A5A7S9Q1_9NOCA</name>
<accession>A0A5A7S9Q1</accession>
<evidence type="ECO:0000259" key="4">
    <source>
        <dbReference type="PROSITE" id="PS50977"/>
    </source>
</evidence>
<comment type="caution">
    <text evidence="5">The sequence shown here is derived from an EMBL/GenBank/DDBJ whole genome shotgun (WGS) entry which is preliminary data.</text>
</comment>
<dbReference type="Proteomes" id="UP000322244">
    <property type="component" value="Unassembled WGS sequence"/>
</dbReference>
<organism evidence="5 6">
    <name type="scientific">Antrihabitans cavernicola</name>
    <dbReference type="NCBI Taxonomy" id="2495913"/>
    <lineage>
        <taxon>Bacteria</taxon>
        <taxon>Bacillati</taxon>
        <taxon>Actinomycetota</taxon>
        <taxon>Actinomycetes</taxon>
        <taxon>Mycobacteriales</taxon>
        <taxon>Nocardiaceae</taxon>
        <taxon>Antrihabitans</taxon>
    </lineage>
</organism>
<feature type="DNA-binding region" description="H-T-H motif" evidence="2">
    <location>
        <begin position="44"/>
        <end position="63"/>
    </location>
</feature>
<dbReference type="PANTHER" id="PTHR30055">
    <property type="entry name" value="HTH-TYPE TRANSCRIPTIONAL REGULATOR RUTR"/>
    <property type="match status" value="1"/>
</dbReference>
<gene>
    <name evidence="5" type="ORF">FOY51_18695</name>
</gene>
<dbReference type="EMBL" id="VLNY01000009">
    <property type="protein sequence ID" value="KAA0021577.1"/>
    <property type="molecule type" value="Genomic_DNA"/>
</dbReference>
<dbReference type="PANTHER" id="PTHR30055:SF237">
    <property type="entry name" value="TRANSCRIPTIONAL REPRESSOR MCE3R"/>
    <property type="match status" value="1"/>
</dbReference>
<dbReference type="InterPro" id="IPR001647">
    <property type="entry name" value="HTH_TetR"/>
</dbReference>
<proteinExistence type="predicted"/>
<dbReference type="GO" id="GO:0003700">
    <property type="term" value="F:DNA-binding transcription factor activity"/>
    <property type="evidence" value="ECO:0007669"/>
    <property type="project" value="TreeGrafter"/>
</dbReference>
<dbReference type="SUPFAM" id="SSF46689">
    <property type="entry name" value="Homeodomain-like"/>
    <property type="match status" value="2"/>
</dbReference>
<feature type="DNA-binding region" description="H-T-H motif" evidence="2">
    <location>
        <begin position="248"/>
        <end position="267"/>
    </location>
</feature>
<sequence length="404" mass="43618">MTVRGSESDAATAAPVRRRPRDRKAQIVKTAARAFSERGYHPVGIDEIAAELGISGPALYRHFPNKYALLVAAAEYGAELIRNAAESADTDRSRSAEARLDAILCALISATVENRRGGGLYRWERRYLEPVDRKRLLAIFASANAHIADALRQLRPALTPTDTDLLVAATLSVIGSITAHRTALATSKLSDVLDTACWSVLRVDLPAPAASLADPAAIATGLAMSSKRELLINEALRVFSERGYHDAGIEEIGAAAGMNASSVYRYFPSKAELLSSAFYRAADRLAVATGDALASATTARGALLALADRYISLAFSSPELLSVYFAEFGNLPALERNQLRALQRQHIEEWVHLLADTGHGAVETRFRVHAALGLVLDIGRLTHFDPQPETRARVHALMTAVLFG</sequence>
<evidence type="ECO:0000256" key="3">
    <source>
        <dbReference type="SAM" id="MobiDB-lite"/>
    </source>
</evidence>
<dbReference type="InterPro" id="IPR050109">
    <property type="entry name" value="HTH-type_TetR-like_transc_reg"/>
</dbReference>
<keyword evidence="1 2" id="KW-0238">DNA-binding</keyword>
<dbReference type="Gene3D" id="1.10.10.60">
    <property type="entry name" value="Homeodomain-like"/>
    <property type="match status" value="2"/>
</dbReference>
<evidence type="ECO:0000256" key="2">
    <source>
        <dbReference type="PROSITE-ProRule" id="PRU00335"/>
    </source>
</evidence>
<dbReference type="Pfam" id="PF00440">
    <property type="entry name" value="TetR_N"/>
    <property type="match status" value="2"/>
</dbReference>
<dbReference type="OrthoDB" id="4456617at2"/>
<dbReference type="PRINTS" id="PR00455">
    <property type="entry name" value="HTHTETR"/>
</dbReference>
<dbReference type="PROSITE" id="PS50977">
    <property type="entry name" value="HTH_TETR_2"/>
    <property type="match status" value="2"/>
</dbReference>
<evidence type="ECO:0000256" key="1">
    <source>
        <dbReference type="ARBA" id="ARBA00023125"/>
    </source>
</evidence>
<feature type="domain" description="HTH tetR-type" evidence="4">
    <location>
        <begin position="225"/>
        <end position="285"/>
    </location>
</feature>
<feature type="domain" description="HTH tetR-type" evidence="4">
    <location>
        <begin position="21"/>
        <end position="81"/>
    </location>
</feature>
<dbReference type="GO" id="GO:0000976">
    <property type="term" value="F:transcription cis-regulatory region binding"/>
    <property type="evidence" value="ECO:0007669"/>
    <property type="project" value="TreeGrafter"/>
</dbReference>
<dbReference type="Gene3D" id="1.10.357.10">
    <property type="entry name" value="Tetracycline Repressor, domain 2"/>
    <property type="match status" value="2"/>
</dbReference>
<dbReference type="AlphaFoldDB" id="A0A5A7S9Q1"/>
<feature type="region of interest" description="Disordered" evidence="3">
    <location>
        <begin position="1"/>
        <end position="23"/>
    </location>
</feature>